<protein>
    <submittedName>
        <fullName evidence="3">Aspartate carbamoyltransferase catalytic subunit</fullName>
    </submittedName>
</protein>
<organism evidence="3">
    <name type="scientific">Alloyangia sp. H15</name>
    <dbReference type="NCBI Taxonomy" id="3029062"/>
    <lineage>
        <taxon>Bacteria</taxon>
        <taxon>Pseudomonadati</taxon>
        <taxon>Pseudomonadota</taxon>
        <taxon>Alphaproteobacteria</taxon>
        <taxon>Rhodobacterales</taxon>
        <taxon>Roseobacteraceae</taxon>
        <taxon>Alloyangia</taxon>
    </lineage>
</organism>
<gene>
    <name evidence="3" type="ORF">PVT71_07075</name>
</gene>
<feature type="region of interest" description="Disordered" evidence="1">
    <location>
        <begin position="126"/>
        <end position="154"/>
    </location>
</feature>
<evidence type="ECO:0000313" key="3">
    <source>
        <dbReference type="EMBL" id="XCC94970.1"/>
    </source>
</evidence>
<reference evidence="3" key="1">
    <citation type="submission" date="2023-02" db="EMBL/GenBank/DDBJ databases">
        <title>Description and genomic characterization of Salipiger bruguierae sp. nov., isolated from the sediment of mangrove plant Bruguiera sexangula.</title>
        <authorList>
            <person name="Long M."/>
        </authorList>
    </citation>
    <scope>NUCLEOTIDE SEQUENCE</scope>
    <source>
        <strain evidence="3">H15</strain>
    </source>
</reference>
<evidence type="ECO:0000256" key="1">
    <source>
        <dbReference type="SAM" id="MobiDB-lite"/>
    </source>
</evidence>
<dbReference type="RefSeq" id="WP_353473802.1">
    <property type="nucleotide sequence ID" value="NZ_CP123384.1"/>
</dbReference>
<accession>A0AAU8AJ53</accession>
<keyword evidence="2" id="KW-1133">Transmembrane helix</keyword>
<sequence>MTKMHINGSMDGEVRLFHLDLPPEAVERFTTQAGTGEFPLQYALGARRLRPSRIDVVSIRDLGEMSLSSYLAEAYQLGGDAFREMKPRIDALKGHVVILPSPAFDHTSQDLTISSPLRWIGTFNEAGGSGAPARRLRSTSTRGSMDRPGPGGPAPRSRVLTYVLLGLGVLALLLLAAFFRAA</sequence>
<keyword evidence="2" id="KW-0812">Transmembrane</keyword>
<keyword evidence="2" id="KW-0472">Membrane</keyword>
<dbReference type="AlphaFoldDB" id="A0AAU8AJ53"/>
<name>A0AAU8AJ53_9RHOB</name>
<evidence type="ECO:0000256" key="2">
    <source>
        <dbReference type="SAM" id="Phobius"/>
    </source>
</evidence>
<dbReference type="EMBL" id="CP123384">
    <property type="protein sequence ID" value="XCC94970.1"/>
    <property type="molecule type" value="Genomic_DNA"/>
</dbReference>
<feature type="transmembrane region" description="Helical" evidence="2">
    <location>
        <begin position="159"/>
        <end position="179"/>
    </location>
</feature>
<proteinExistence type="predicted"/>